<dbReference type="EMBL" id="JBHFAB010000013">
    <property type="protein sequence ID" value="MFC1418796.1"/>
    <property type="molecule type" value="Genomic_DNA"/>
</dbReference>
<proteinExistence type="predicted"/>
<protein>
    <submittedName>
        <fullName evidence="1">Uncharacterized protein</fullName>
    </submittedName>
</protein>
<gene>
    <name evidence="1" type="ORF">ACEZDE_19465</name>
</gene>
<evidence type="ECO:0000313" key="1">
    <source>
        <dbReference type="EMBL" id="MFC1418796.1"/>
    </source>
</evidence>
<organism evidence="1 2">
    <name type="scientific">Streptacidiphilus cavernicola</name>
    <dbReference type="NCBI Taxonomy" id="3342716"/>
    <lineage>
        <taxon>Bacteria</taxon>
        <taxon>Bacillati</taxon>
        <taxon>Actinomycetota</taxon>
        <taxon>Actinomycetes</taxon>
        <taxon>Kitasatosporales</taxon>
        <taxon>Streptomycetaceae</taxon>
        <taxon>Streptacidiphilus</taxon>
    </lineage>
</organism>
<evidence type="ECO:0000313" key="2">
    <source>
        <dbReference type="Proteomes" id="UP001592531"/>
    </source>
</evidence>
<sequence>MDDQQTPGSAFAGPGGDLGASVDTSHAVAMTTVSAAVIGSTADSTPVFGVELAGQHRATGQRNAQLYLMSLDGCAAVVAEITGIAARMGSAWTDALAERVSQLVADGAYGAGSTEG</sequence>
<keyword evidence="2" id="KW-1185">Reference proteome</keyword>
<dbReference type="Proteomes" id="UP001592531">
    <property type="component" value="Unassembled WGS sequence"/>
</dbReference>
<accession>A0ABV6VYH4</accession>
<reference evidence="1 2" key="1">
    <citation type="submission" date="2024-09" db="EMBL/GenBank/DDBJ databases">
        <authorList>
            <person name="Lee S.D."/>
        </authorList>
    </citation>
    <scope>NUCLEOTIDE SEQUENCE [LARGE SCALE GENOMIC DNA]</scope>
    <source>
        <strain evidence="1 2">N8-3</strain>
    </source>
</reference>
<dbReference type="RefSeq" id="WP_380537592.1">
    <property type="nucleotide sequence ID" value="NZ_JBHFAB010000013.1"/>
</dbReference>
<comment type="caution">
    <text evidence="1">The sequence shown here is derived from an EMBL/GenBank/DDBJ whole genome shotgun (WGS) entry which is preliminary data.</text>
</comment>
<name>A0ABV6VYH4_9ACTN</name>